<keyword evidence="3" id="KW-1185">Reference proteome</keyword>
<dbReference type="PROSITE" id="PS50158">
    <property type="entry name" value="ZF_CCHC"/>
    <property type="match status" value="2"/>
</dbReference>
<dbReference type="AlphaFoldDB" id="A0A6J2KJ09"/>
<accession>A0A6J2KJ09</accession>
<evidence type="ECO:0000256" key="1">
    <source>
        <dbReference type="PROSITE-ProRule" id="PRU00047"/>
    </source>
</evidence>
<dbReference type="InterPro" id="IPR036875">
    <property type="entry name" value="Znf_CCHC_sf"/>
</dbReference>
<evidence type="ECO:0000313" key="3">
    <source>
        <dbReference type="Proteomes" id="UP000504629"/>
    </source>
</evidence>
<dbReference type="SMART" id="SM00343">
    <property type="entry name" value="ZnF_C2HC"/>
    <property type="match status" value="2"/>
</dbReference>
<dbReference type="Proteomes" id="UP000504629">
    <property type="component" value="Unplaced"/>
</dbReference>
<evidence type="ECO:0000313" key="4">
    <source>
        <dbReference type="RefSeq" id="XP_028042326.1"/>
    </source>
</evidence>
<feature type="non-terminal residue" evidence="4">
    <location>
        <position position="455"/>
    </location>
</feature>
<evidence type="ECO:0000259" key="2">
    <source>
        <dbReference type="PROSITE" id="PS50158"/>
    </source>
</evidence>
<keyword evidence="1" id="KW-0479">Metal-binding</keyword>
<keyword evidence="1" id="KW-0862">Zinc</keyword>
<reference evidence="4" key="1">
    <citation type="submission" date="2025-08" db="UniProtKB">
        <authorList>
            <consortium name="RefSeq"/>
        </authorList>
    </citation>
    <scope>IDENTIFICATION</scope>
    <source>
        <tissue evidence="4">Silk gland</tissue>
    </source>
</reference>
<feature type="domain" description="CCHC-type" evidence="2">
    <location>
        <begin position="212"/>
        <end position="228"/>
    </location>
</feature>
<dbReference type="PANTHER" id="PTHR15503">
    <property type="entry name" value="LDOC1 RELATED"/>
    <property type="match status" value="1"/>
</dbReference>
<dbReference type="GO" id="GO:0071897">
    <property type="term" value="P:DNA biosynthetic process"/>
    <property type="evidence" value="ECO:0007669"/>
    <property type="project" value="UniProtKB-ARBA"/>
</dbReference>
<dbReference type="SUPFAM" id="SSF56672">
    <property type="entry name" value="DNA/RNA polymerases"/>
    <property type="match status" value="1"/>
</dbReference>
<dbReference type="Gene3D" id="3.10.10.10">
    <property type="entry name" value="HIV Type 1 Reverse Transcriptase, subunit A, domain 1"/>
    <property type="match status" value="1"/>
</dbReference>
<feature type="domain" description="CCHC-type" evidence="2">
    <location>
        <begin position="234"/>
        <end position="248"/>
    </location>
</feature>
<sequence>MPKDRQRYDEDAPLVSNQSLMYVEEAIPKFSGNDASYTATNWAQEVEDNTEIFDLTPIQQLLIARRTLTSTAAAWLRTEKTFKSYDDLKAALFKEFPDVINTKEIHEMMSERKKRKDESCYDYMLEMKALGKRGRLADYVAIQYIIEGILDRETNKIMLYGVTTYPELKEKLKLYETFKTSIKKEYTKTSSSSSSGEASRYRKQGRPAAAVRCFSCGKMNHTSAECPDREKGLKCFRCNEFGHMSRLCLGGKQVKSLGRFVTTFELDKQCFETVFHIVPYEIMPYDIILGQEFLCKAIVVIDKGSVTVLPQSHDMCLNHLCAVANEVGCPQYLVTDPRIQDEVQQLVSGYVPRKVKKSPMEMKIILNDEIPIAQRPRRLSMFEEKEVDKQIGEWLDDGIIRPSFSEYASPLVLVKKKDGTTRICIDYRKLNAKMVKDEFPLPVIEDHIDKLSHSK</sequence>
<dbReference type="OrthoDB" id="3863715at2759"/>
<protein>
    <submittedName>
        <fullName evidence="4">Uncharacterized protein LOC114252043</fullName>
    </submittedName>
</protein>
<organism evidence="3 4">
    <name type="scientific">Bombyx mandarina</name>
    <name type="common">Wild silk moth</name>
    <name type="synonym">Wild silkworm</name>
    <dbReference type="NCBI Taxonomy" id="7092"/>
    <lineage>
        <taxon>Eukaryota</taxon>
        <taxon>Metazoa</taxon>
        <taxon>Ecdysozoa</taxon>
        <taxon>Arthropoda</taxon>
        <taxon>Hexapoda</taxon>
        <taxon>Insecta</taxon>
        <taxon>Pterygota</taxon>
        <taxon>Neoptera</taxon>
        <taxon>Endopterygota</taxon>
        <taxon>Lepidoptera</taxon>
        <taxon>Glossata</taxon>
        <taxon>Ditrysia</taxon>
        <taxon>Bombycoidea</taxon>
        <taxon>Bombycidae</taxon>
        <taxon>Bombycinae</taxon>
        <taxon>Bombyx</taxon>
    </lineage>
</organism>
<dbReference type="InterPro" id="IPR032567">
    <property type="entry name" value="RTL1-rel"/>
</dbReference>
<dbReference type="GeneID" id="114252043"/>
<dbReference type="SUPFAM" id="SSF57756">
    <property type="entry name" value="Retrovirus zinc finger-like domains"/>
    <property type="match status" value="1"/>
</dbReference>
<dbReference type="Pfam" id="PF00098">
    <property type="entry name" value="zf-CCHC"/>
    <property type="match status" value="2"/>
</dbReference>
<dbReference type="RefSeq" id="XP_028042326.1">
    <property type="nucleotide sequence ID" value="XM_028186525.1"/>
</dbReference>
<dbReference type="InterPro" id="IPR001878">
    <property type="entry name" value="Znf_CCHC"/>
</dbReference>
<dbReference type="KEGG" id="bman:114252043"/>
<keyword evidence="1" id="KW-0863">Zinc-finger</keyword>
<proteinExistence type="predicted"/>
<dbReference type="GO" id="GO:0008270">
    <property type="term" value="F:zinc ion binding"/>
    <property type="evidence" value="ECO:0007669"/>
    <property type="project" value="UniProtKB-KW"/>
</dbReference>
<dbReference type="InterPro" id="IPR043502">
    <property type="entry name" value="DNA/RNA_pol_sf"/>
</dbReference>
<dbReference type="PANTHER" id="PTHR15503:SF22">
    <property type="entry name" value="TRANSPOSON TY3-I GAG POLYPROTEIN"/>
    <property type="match status" value="1"/>
</dbReference>
<gene>
    <name evidence="4" type="primary">LOC114252043</name>
</gene>
<dbReference type="GO" id="GO:0003676">
    <property type="term" value="F:nucleic acid binding"/>
    <property type="evidence" value="ECO:0007669"/>
    <property type="project" value="InterPro"/>
</dbReference>
<name>A0A6J2KJ09_BOMMA</name>
<dbReference type="Gene3D" id="4.10.60.10">
    <property type="entry name" value="Zinc finger, CCHC-type"/>
    <property type="match status" value="1"/>
</dbReference>